<dbReference type="Gene3D" id="1.10.490.10">
    <property type="entry name" value="Globins"/>
    <property type="match status" value="1"/>
</dbReference>
<dbReference type="InterPro" id="IPR009050">
    <property type="entry name" value="Globin-like_sf"/>
</dbReference>
<dbReference type="GO" id="GO:0019825">
    <property type="term" value="F:oxygen binding"/>
    <property type="evidence" value="ECO:0007669"/>
    <property type="project" value="InterPro"/>
</dbReference>
<dbReference type="RefSeq" id="WP_091084156.1">
    <property type="nucleotide sequence ID" value="NZ_FMHT01000003.1"/>
</dbReference>
<dbReference type="InterPro" id="IPR012292">
    <property type="entry name" value="Globin/Proto"/>
</dbReference>
<dbReference type="GO" id="GO:0020037">
    <property type="term" value="F:heme binding"/>
    <property type="evidence" value="ECO:0007669"/>
    <property type="project" value="InterPro"/>
</dbReference>
<evidence type="ECO:0000313" key="2">
    <source>
        <dbReference type="Proteomes" id="UP000199699"/>
    </source>
</evidence>
<organism evidence="1 2">
    <name type="scientific">Micromonospora nigra</name>
    <dbReference type="NCBI Taxonomy" id="145857"/>
    <lineage>
        <taxon>Bacteria</taxon>
        <taxon>Bacillati</taxon>
        <taxon>Actinomycetota</taxon>
        <taxon>Actinomycetes</taxon>
        <taxon>Micromonosporales</taxon>
        <taxon>Micromonosporaceae</taxon>
        <taxon>Micromonospora</taxon>
    </lineage>
</organism>
<gene>
    <name evidence="1" type="ORF">GA0070616_3742</name>
</gene>
<dbReference type="SUPFAM" id="SSF46458">
    <property type="entry name" value="Globin-like"/>
    <property type="match status" value="1"/>
</dbReference>
<dbReference type="Proteomes" id="UP000199699">
    <property type="component" value="Unassembled WGS sequence"/>
</dbReference>
<sequence>MTAPEVVTRWLRLVVADAELSPYLIGVDLDRLAAHLTASLDAALGDEPAADAWRGLGLSEAQHRRVVDYLIGVLWALDLPDDRIARVRRAFAGEVDA</sequence>
<keyword evidence="2" id="KW-1185">Reference proteome</keyword>
<protein>
    <submittedName>
        <fullName evidence="1">Uncharacterized protein</fullName>
    </submittedName>
</protein>
<accession>A0A1C6SGZ3</accession>
<reference evidence="1 2" key="1">
    <citation type="submission" date="2016-06" db="EMBL/GenBank/DDBJ databases">
        <authorList>
            <person name="Kjaerup R.B."/>
            <person name="Dalgaard T.S."/>
            <person name="Juul-Madsen H.R."/>
        </authorList>
    </citation>
    <scope>NUCLEOTIDE SEQUENCE [LARGE SCALE GENOMIC DNA]</scope>
    <source>
        <strain evidence="1 2">DSM 43818</strain>
    </source>
</reference>
<dbReference type="EMBL" id="FMHT01000003">
    <property type="protein sequence ID" value="SCL28692.1"/>
    <property type="molecule type" value="Genomic_DNA"/>
</dbReference>
<evidence type="ECO:0000313" key="1">
    <source>
        <dbReference type="EMBL" id="SCL28692.1"/>
    </source>
</evidence>
<name>A0A1C6SGZ3_9ACTN</name>
<proteinExistence type="predicted"/>
<dbReference type="AlphaFoldDB" id="A0A1C6SGZ3"/>
<dbReference type="STRING" id="145857.GA0070616_3742"/>
<dbReference type="OrthoDB" id="9798157at2"/>